<dbReference type="Proteomes" id="UP001144096">
    <property type="component" value="Unassembled WGS sequence"/>
</dbReference>
<comment type="caution">
    <text evidence="1">The sequence shown here is derived from an EMBL/GenBank/DDBJ whole genome shotgun (WGS) entry which is preliminary data.</text>
</comment>
<dbReference type="AlphaFoldDB" id="A0A9X2SKE1"/>
<gene>
    <name evidence="1" type="ORF">M8542_21355</name>
</gene>
<proteinExistence type="predicted"/>
<organism evidence="1 2">
    <name type="scientific">Amycolatopsis iheyensis</name>
    <dbReference type="NCBI Taxonomy" id="2945988"/>
    <lineage>
        <taxon>Bacteria</taxon>
        <taxon>Bacillati</taxon>
        <taxon>Actinomycetota</taxon>
        <taxon>Actinomycetes</taxon>
        <taxon>Pseudonocardiales</taxon>
        <taxon>Pseudonocardiaceae</taxon>
        <taxon>Amycolatopsis</taxon>
    </lineage>
</organism>
<dbReference type="RefSeq" id="WP_257921974.1">
    <property type="nucleotide sequence ID" value="NZ_JAMXQV010000011.1"/>
</dbReference>
<evidence type="ECO:0000313" key="1">
    <source>
        <dbReference type="EMBL" id="MCR6485379.1"/>
    </source>
</evidence>
<accession>A0A9X2SKE1</accession>
<sequence length="52" mass="5543">MTSSTASTANECFLAVAKGTRVAKIVVETSERLSLDKLFKHFNDGKAGQGRA</sequence>
<name>A0A9X2SKE1_9PSEU</name>
<keyword evidence="2" id="KW-1185">Reference proteome</keyword>
<evidence type="ECO:0000313" key="2">
    <source>
        <dbReference type="Proteomes" id="UP001144096"/>
    </source>
</evidence>
<protein>
    <submittedName>
        <fullName evidence="1">Uncharacterized protein</fullName>
    </submittedName>
</protein>
<reference evidence="1" key="1">
    <citation type="submission" date="2022-06" db="EMBL/GenBank/DDBJ databases">
        <title>Amycolatopsis iheyaensis sp. nov., a new species of the genus Amycolatopsis isolated from soil in Iheya island, Japan.</title>
        <authorList>
            <person name="Ngamcharungchit C."/>
            <person name="Kanto H."/>
            <person name="Take A."/>
            <person name="Intra B."/>
            <person name="Matsumoto A."/>
            <person name="Panbangred W."/>
            <person name="Inahashi Y."/>
        </authorList>
    </citation>
    <scope>NUCLEOTIDE SEQUENCE</scope>
    <source>
        <strain evidence="1">OK19-0408</strain>
    </source>
</reference>
<dbReference type="EMBL" id="JAMXQV010000011">
    <property type="protein sequence ID" value="MCR6485379.1"/>
    <property type="molecule type" value="Genomic_DNA"/>
</dbReference>